<dbReference type="InterPro" id="IPR049326">
    <property type="entry name" value="Rhodopsin_dom_fungi"/>
</dbReference>
<dbReference type="EMBL" id="CM002801">
    <property type="protein sequence ID" value="KZN83899.1"/>
    <property type="molecule type" value="Genomic_DNA"/>
</dbReference>
<dbReference type="AlphaFoldDB" id="A0A162BDY2"/>
<evidence type="ECO:0000256" key="1">
    <source>
        <dbReference type="SAM" id="MobiDB-lite"/>
    </source>
</evidence>
<accession>A0A162BDY2</accession>
<keyword evidence="2" id="KW-1133">Transmembrane helix</keyword>
<feature type="domain" description="Rhodopsin" evidence="3">
    <location>
        <begin position="31"/>
        <end position="265"/>
    </location>
</feature>
<dbReference type="Pfam" id="PF20684">
    <property type="entry name" value="Fung_rhodopsin"/>
    <property type="match status" value="1"/>
</dbReference>
<name>A0A162BDY2_PENCH</name>
<evidence type="ECO:0000259" key="3">
    <source>
        <dbReference type="Pfam" id="PF20684"/>
    </source>
</evidence>
<proteinExistence type="predicted"/>
<feature type="transmembrane region" description="Helical" evidence="2">
    <location>
        <begin position="47"/>
        <end position="72"/>
    </location>
</feature>
<gene>
    <name evidence="4" type="ORF">EN45_110110</name>
</gene>
<dbReference type="Proteomes" id="UP000076449">
    <property type="component" value="Chromosome IV"/>
</dbReference>
<protein>
    <recommendedName>
        <fullName evidence="3">Rhodopsin domain-containing protein</fullName>
    </recommendedName>
</protein>
<evidence type="ECO:0000256" key="2">
    <source>
        <dbReference type="SAM" id="Phobius"/>
    </source>
</evidence>
<feature type="transmembrane region" description="Helical" evidence="2">
    <location>
        <begin position="92"/>
        <end position="112"/>
    </location>
</feature>
<sequence length="343" mass="38597">MGTRFKDDTKDPAVNVTNWVLLVTIIFSVSARLGTKIRLFKRLTTDDLLIIASLVFGIGQSIVVSLAVGSGYGKHFKDVSSADMQQVMKNLFAGSVLYLLSLTFSKLSLVVFIRSLTPSAKDKWLARGVETIVYVWALVTIFGTAFQCSLPRTWDFQSGHCFNLLTWRCFIAVSNIVTDLLIVAQAMVLVSSVQTTLGRRLVFAGIFLPRVFVTIAIIGEIAILKKSTKGNDPTFQMCEITIFEVITQCLSIVTACWGQLSPFLSWMRSNGLKLYGVEDPTSWSYRMRSQSQGRSKSRDRKNKFENHETFPLSMRQDRILVTQDWEVDSQSSQAHIMELQTHH</sequence>
<organism evidence="4">
    <name type="scientific">Penicillium chrysogenum</name>
    <name type="common">Penicillium notatum</name>
    <dbReference type="NCBI Taxonomy" id="5076"/>
    <lineage>
        <taxon>Eukaryota</taxon>
        <taxon>Fungi</taxon>
        <taxon>Dikarya</taxon>
        <taxon>Ascomycota</taxon>
        <taxon>Pezizomycotina</taxon>
        <taxon>Eurotiomycetes</taxon>
        <taxon>Eurotiomycetidae</taxon>
        <taxon>Eurotiales</taxon>
        <taxon>Aspergillaceae</taxon>
        <taxon>Penicillium</taxon>
        <taxon>Penicillium chrysogenum species complex</taxon>
    </lineage>
</organism>
<feature type="transmembrane region" description="Helical" evidence="2">
    <location>
        <begin position="124"/>
        <end position="145"/>
    </location>
</feature>
<feature type="transmembrane region" description="Helical" evidence="2">
    <location>
        <begin position="201"/>
        <end position="224"/>
    </location>
</feature>
<reference evidence="4" key="1">
    <citation type="journal article" date="2014" name="Genome Announc.">
        <title>Complete sequencing and chromosome-scale genome assembly of the industrial progenitor strain P2niaD18 from the penicillin producer Penicillium chrysogenum.</title>
        <authorList>
            <person name="Specht T."/>
            <person name="Dahlmann T.A."/>
            <person name="Zadra I."/>
            <person name="Kurnsteiner H."/>
            <person name="Kuck U."/>
        </authorList>
    </citation>
    <scope>NUCLEOTIDE SEQUENCE [LARGE SCALE GENOMIC DNA]</scope>
    <source>
        <strain evidence="4">P2niaD18</strain>
    </source>
</reference>
<keyword evidence="2" id="KW-0812">Transmembrane</keyword>
<dbReference type="PANTHER" id="PTHR38794:SF2">
    <property type="entry name" value="INTEGRAL MEMBRANE PROTEIN"/>
    <property type="match status" value="1"/>
</dbReference>
<feature type="transmembrane region" description="Helical" evidence="2">
    <location>
        <begin position="16"/>
        <end position="35"/>
    </location>
</feature>
<evidence type="ECO:0000313" key="4">
    <source>
        <dbReference type="EMBL" id="KZN83899.1"/>
    </source>
</evidence>
<keyword evidence="2" id="KW-0472">Membrane</keyword>
<feature type="region of interest" description="Disordered" evidence="1">
    <location>
        <begin position="286"/>
        <end position="307"/>
    </location>
</feature>
<dbReference type="PANTHER" id="PTHR38794">
    <property type="entry name" value="INTEGRAL MEMBRANE PROTEIN"/>
    <property type="match status" value="1"/>
</dbReference>
<feature type="transmembrane region" description="Helical" evidence="2">
    <location>
        <begin position="165"/>
        <end position="189"/>
    </location>
</feature>